<dbReference type="Gene3D" id="3.20.20.80">
    <property type="entry name" value="Glycosidases"/>
    <property type="match status" value="1"/>
</dbReference>
<dbReference type="SUPFAM" id="SSF51445">
    <property type="entry name" value="(Trans)glycosidases"/>
    <property type="match status" value="1"/>
</dbReference>
<dbReference type="VEuPathDB" id="AmoebaDB:EHI5A_056370"/>
<dbReference type="EMBL" id="BDEQ01000001">
    <property type="protein sequence ID" value="GAT96982.1"/>
    <property type="molecule type" value="Genomic_DNA"/>
</dbReference>
<keyword evidence="4" id="KW-0929">Antimicrobial</keyword>
<dbReference type="VEuPathDB" id="AmoebaDB:EHI_081740"/>
<dbReference type="GO" id="GO:0042742">
    <property type="term" value="P:defense response to bacterium"/>
    <property type="evidence" value="ECO:0007669"/>
    <property type="project" value="UniProtKB-KW"/>
</dbReference>
<evidence type="ECO:0000313" key="10">
    <source>
        <dbReference type="EMBL" id="GAT96982.1"/>
    </source>
</evidence>
<dbReference type="Proteomes" id="UP000078387">
    <property type="component" value="Unassembled WGS sequence"/>
</dbReference>
<dbReference type="InterPro" id="IPR002053">
    <property type="entry name" value="Glyco_hydro_25"/>
</dbReference>
<keyword evidence="6 9" id="KW-0732">Signal</keyword>
<evidence type="ECO:0000256" key="2">
    <source>
        <dbReference type="ARBA" id="ARBA00010646"/>
    </source>
</evidence>
<dbReference type="PROSITE" id="PS51904">
    <property type="entry name" value="GLYCOSYL_HYDROL_F25_2"/>
    <property type="match status" value="1"/>
</dbReference>
<feature type="signal peptide" evidence="9">
    <location>
        <begin position="1"/>
        <end position="15"/>
    </location>
</feature>
<evidence type="ECO:0000313" key="11">
    <source>
        <dbReference type="Proteomes" id="UP000078387"/>
    </source>
</evidence>
<dbReference type="GO" id="GO:0009253">
    <property type="term" value="P:peptidoglycan catabolic process"/>
    <property type="evidence" value="ECO:0007669"/>
    <property type="project" value="InterPro"/>
</dbReference>
<organism evidence="10 11">
    <name type="scientific">Entamoeba histolytica</name>
    <dbReference type="NCBI Taxonomy" id="5759"/>
    <lineage>
        <taxon>Eukaryota</taxon>
        <taxon>Amoebozoa</taxon>
        <taxon>Evosea</taxon>
        <taxon>Archamoebae</taxon>
        <taxon>Mastigamoebida</taxon>
        <taxon>Entamoebidae</taxon>
        <taxon>Entamoeba</taxon>
    </lineage>
</organism>
<dbReference type="PANTHER" id="PTHR23208">
    <property type="entry name" value="LYSOZYME PROTEIN"/>
    <property type="match status" value="1"/>
</dbReference>
<evidence type="ECO:0000256" key="7">
    <source>
        <dbReference type="ARBA" id="ARBA00022801"/>
    </source>
</evidence>
<dbReference type="InterPro" id="IPR017853">
    <property type="entry name" value="GH"/>
</dbReference>
<dbReference type="EC" id="3.2.1.17" evidence="3"/>
<dbReference type="VEuPathDB" id="AmoebaDB:EHI8A_022330"/>
<keyword evidence="7" id="KW-0378">Hydrolase</keyword>
<proteinExistence type="inferred from homology"/>
<comment type="similarity">
    <text evidence="2">Belongs to the glycosyl hydrolase 25 family.</text>
</comment>
<dbReference type="VEuPathDB" id="AmoebaDB:EHI7A_067550"/>
<evidence type="ECO:0000256" key="5">
    <source>
        <dbReference type="ARBA" id="ARBA00022638"/>
    </source>
</evidence>
<evidence type="ECO:0000256" key="9">
    <source>
        <dbReference type="SAM" id="SignalP"/>
    </source>
</evidence>
<dbReference type="GO" id="GO:0003796">
    <property type="term" value="F:lysozyme activity"/>
    <property type="evidence" value="ECO:0007669"/>
    <property type="project" value="UniProtKB-EC"/>
</dbReference>
<dbReference type="OMA" id="DIETYQW"/>
<dbReference type="AlphaFoldDB" id="A0A5K1V9W7"/>
<evidence type="ECO:0000256" key="1">
    <source>
        <dbReference type="ARBA" id="ARBA00000632"/>
    </source>
</evidence>
<feature type="chain" id="PRO_5023828211" description="lysozyme" evidence="9">
    <location>
        <begin position="16"/>
        <end position="212"/>
    </location>
</feature>
<dbReference type="GO" id="GO:0016998">
    <property type="term" value="P:cell wall macromolecule catabolic process"/>
    <property type="evidence" value="ECO:0007669"/>
    <property type="project" value="InterPro"/>
</dbReference>
<evidence type="ECO:0000256" key="3">
    <source>
        <dbReference type="ARBA" id="ARBA00012732"/>
    </source>
</evidence>
<dbReference type="PANTHER" id="PTHR23208:SF36">
    <property type="entry name" value="LYSOZYME-RELATED"/>
    <property type="match status" value="1"/>
</dbReference>
<dbReference type="VEuPathDB" id="AmoebaDB:KM1_066310"/>
<comment type="caution">
    <text evidence="10">The sequence shown here is derived from an EMBL/GenBank/DDBJ whole genome shotgun (WGS) entry which is preliminary data.</text>
</comment>
<evidence type="ECO:0000256" key="8">
    <source>
        <dbReference type="ARBA" id="ARBA00023295"/>
    </source>
</evidence>
<keyword evidence="8" id="KW-0326">Glycosidase</keyword>
<accession>A0A5K1V9W7</accession>
<dbReference type="FunFam" id="3.20.20.80:FF:000101">
    <property type="entry name" value="Lysozyme, putative"/>
    <property type="match status" value="1"/>
</dbReference>
<dbReference type="VEuPathDB" id="AmoebaDB:EHI5A_052620"/>
<evidence type="ECO:0000256" key="4">
    <source>
        <dbReference type="ARBA" id="ARBA00022529"/>
    </source>
</evidence>
<keyword evidence="5" id="KW-0081">Bacteriolytic enzyme</keyword>
<evidence type="ECO:0000256" key="6">
    <source>
        <dbReference type="ARBA" id="ARBA00022729"/>
    </source>
</evidence>
<sequence length="212" mass="24553">MQVFFLCALIFTAFAGYGVDIAEPISVSSINCLRNIGFNSFFIFRCWRSLGSWDPNAKGINNNALSAGFDAHNIDAYFYPCISCGDPAGQVNSFWNQVVANDMKFERVWFDVEGYWNDEESNKEFFETMINQQRAIGFKAGIYTNYNNWDQIFGLDYTFKYADEYPLWYAHYDSWDSFGDFTPFGGWSRPTMKQYNGDMTACSHDVDYNYKP</sequence>
<protein>
    <recommendedName>
        <fullName evidence="3">lysozyme</fullName>
        <ecNumber evidence="3">3.2.1.17</ecNumber>
    </recommendedName>
</protein>
<name>A0A5K1V9W7_ENTHI</name>
<dbReference type="CDD" id="cd06416">
    <property type="entry name" value="GH25_Lys1-like"/>
    <property type="match status" value="1"/>
</dbReference>
<dbReference type="GO" id="GO:0007165">
    <property type="term" value="P:signal transduction"/>
    <property type="evidence" value="ECO:0007669"/>
    <property type="project" value="TreeGrafter"/>
</dbReference>
<dbReference type="InterPro" id="IPR051595">
    <property type="entry name" value="GH25_Enzymes"/>
</dbReference>
<reference evidence="10 11" key="1">
    <citation type="submission" date="2016-05" db="EMBL/GenBank/DDBJ databases">
        <title>First whole genome sequencing of Entamoeba histolytica HM1:IMSS-clone-6.</title>
        <authorList>
            <person name="Mukherjee Avik.K."/>
            <person name="Izumyama S."/>
            <person name="Nakada-Tsukui K."/>
            <person name="Nozaki T."/>
        </authorList>
    </citation>
    <scope>NUCLEOTIDE SEQUENCE [LARGE SCALE GENOMIC DNA]</scope>
    <source>
        <strain evidence="10 11">HM1:IMSS clone 6</strain>
    </source>
</reference>
<dbReference type="GO" id="GO:0031640">
    <property type="term" value="P:killing of cells of another organism"/>
    <property type="evidence" value="ECO:0007669"/>
    <property type="project" value="UniProtKB-KW"/>
</dbReference>
<comment type="catalytic activity">
    <reaction evidence="1">
        <text>Hydrolysis of (1-&gt;4)-beta-linkages between N-acetylmuramic acid and N-acetyl-D-glucosamine residues in a peptidoglycan and between N-acetyl-D-glucosamine residues in chitodextrins.</text>
        <dbReference type="EC" id="3.2.1.17"/>
    </reaction>
</comment>
<gene>
    <name evidence="10" type="ORF">CL6EHI_081740</name>
</gene>